<organism evidence="2 3">
    <name type="scientific">Ensete ventricosum</name>
    <name type="common">Abyssinian banana</name>
    <name type="synonym">Musa ensete</name>
    <dbReference type="NCBI Taxonomy" id="4639"/>
    <lineage>
        <taxon>Eukaryota</taxon>
        <taxon>Viridiplantae</taxon>
        <taxon>Streptophyta</taxon>
        <taxon>Embryophyta</taxon>
        <taxon>Tracheophyta</taxon>
        <taxon>Spermatophyta</taxon>
        <taxon>Magnoliopsida</taxon>
        <taxon>Liliopsida</taxon>
        <taxon>Zingiberales</taxon>
        <taxon>Musaceae</taxon>
        <taxon>Ensete</taxon>
    </lineage>
</organism>
<gene>
    <name evidence="2" type="ORF">B296_00043572</name>
</gene>
<comment type="caution">
    <text evidence="2">The sequence shown here is derived from an EMBL/GenBank/DDBJ whole genome shotgun (WGS) entry which is preliminary data.</text>
</comment>
<dbReference type="AlphaFoldDB" id="A0A426ZE00"/>
<dbReference type="EMBL" id="AMZH03007082">
    <property type="protein sequence ID" value="RRT62204.1"/>
    <property type="molecule type" value="Genomic_DNA"/>
</dbReference>
<protein>
    <submittedName>
        <fullName evidence="2">Uncharacterized protein</fullName>
    </submittedName>
</protein>
<feature type="region of interest" description="Disordered" evidence="1">
    <location>
        <begin position="40"/>
        <end position="80"/>
    </location>
</feature>
<sequence>MQQSYRVFGRICPGRRLSRGRGQPRAVGVASSGHYVQQRPCKRQPHTPAAVAPRPSHAVKGRASDGLACHRRQPPHARPPLSVDARVLRDLEVIKAGHNLDTTVTEGSLATIREWYNIPTEHGLHVNGAPSNNKGRKSRYLFMSGPNRGFRLDWLAYPIGNVPPYLSEEESVLVGRLKEFFPLLL</sequence>
<proteinExistence type="predicted"/>
<reference evidence="2 3" key="1">
    <citation type="journal article" date="2014" name="Agronomy (Basel)">
        <title>A Draft Genome Sequence for Ensete ventricosum, the Drought-Tolerant Tree Against Hunger.</title>
        <authorList>
            <person name="Harrison J."/>
            <person name="Moore K.A."/>
            <person name="Paszkiewicz K."/>
            <person name="Jones T."/>
            <person name="Grant M."/>
            <person name="Ambacheew D."/>
            <person name="Muzemil S."/>
            <person name="Studholme D.J."/>
        </authorList>
    </citation>
    <scope>NUCLEOTIDE SEQUENCE [LARGE SCALE GENOMIC DNA]</scope>
</reference>
<evidence type="ECO:0000313" key="3">
    <source>
        <dbReference type="Proteomes" id="UP000287651"/>
    </source>
</evidence>
<evidence type="ECO:0000256" key="1">
    <source>
        <dbReference type="SAM" id="MobiDB-lite"/>
    </source>
</evidence>
<evidence type="ECO:0000313" key="2">
    <source>
        <dbReference type="EMBL" id="RRT62204.1"/>
    </source>
</evidence>
<dbReference type="Proteomes" id="UP000287651">
    <property type="component" value="Unassembled WGS sequence"/>
</dbReference>
<accession>A0A426ZE00</accession>
<name>A0A426ZE00_ENSVE</name>